<gene>
    <name evidence="2" type="ORF">EUTSA_v10017789mg</name>
</gene>
<evidence type="ECO:0000256" key="1">
    <source>
        <dbReference type="SAM" id="MobiDB-lite"/>
    </source>
</evidence>
<evidence type="ECO:0000313" key="2">
    <source>
        <dbReference type="EMBL" id="ESQ52788.1"/>
    </source>
</evidence>
<accession>V4MJI7</accession>
<feature type="region of interest" description="Disordered" evidence="1">
    <location>
        <begin position="13"/>
        <end position="33"/>
    </location>
</feature>
<name>V4MJI7_EUTSA</name>
<feature type="compositionally biased region" description="Basic and acidic residues" evidence="1">
    <location>
        <begin position="22"/>
        <end position="33"/>
    </location>
</feature>
<dbReference type="Gramene" id="ESQ52788">
    <property type="protein sequence ID" value="ESQ52788"/>
    <property type="gene ID" value="EUTSA_v10017789mg"/>
</dbReference>
<organism evidence="2 3">
    <name type="scientific">Eutrema salsugineum</name>
    <name type="common">Saltwater cress</name>
    <name type="synonym">Sisymbrium salsugineum</name>
    <dbReference type="NCBI Taxonomy" id="72664"/>
    <lineage>
        <taxon>Eukaryota</taxon>
        <taxon>Viridiplantae</taxon>
        <taxon>Streptophyta</taxon>
        <taxon>Embryophyta</taxon>
        <taxon>Tracheophyta</taxon>
        <taxon>Spermatophyta</taxon>
        <taxon>Magnoliopsida</taxon>
        <taxon>eudicotyledons</taxon>
        <taxon>Gunneridae</taxon>
        <taxon>Pentapetalae</taxon>
        <taxon>rosids</taxon>
        <taxon>malvids</taxon>
        <taxon>Brassicales</taxon>
        <taxon>Brassicaceae</taxon>
        <taxon>Eutremeae</taxon>
        <taxon>Eutrema</taxon>
    </lineage>
</organism>
<protein>
    <submittedName>
        <fullName evidence="2">Uncharacterized protein</fullName>
    </submittedName>
</protein>
<dbReference type="KEGG" id="eus:EUTSA_v10017789mg"/>
<sequence>ILSNPETMTILCNSGRKRNRRRTESEKKKEENHHQCCCCCCVWPPFSMFRGIKRCLFLSCYPFIRCLGLEERRHRHHLHHQNHFFL</sequence>
<evidence type="ECO:0000313" key="3">
    <source>
        <dbReference type="Proteomes" id="UP000030689"/>
    </source>
</evidence>
<dbReference type="Proteomes" id="UP000030689">
    <property type="component" value="Unassembled WGS sequence"/>
</dbReference>
<feature type="non-terminal residue" evidence="2">
    <location>
        <position position="1"/>
    </location>
</feature>
<dbReference type="OMA" id="HHASNFS"/>
<proteinExistence type="predicted"/>
<dbReference type="EMBL" id="KI517385">
    <property type="protein sequence ID" value="ESQ52788.1"/>
    <property type="molecule type" value="Genomic_DNA"/>
</dbReference>
<keyword evidence="3" id="KW-1185">Reference proteome</keyword>
<dbReference type="AlphaFoldDB" id="V4MJI7"/>
<reference evidence="2 3" key="1">
    <citation type="journal article" date="2013" name="Front. Plant Sci.">
        <title>The Reference Genome of the Halophytic Plant Eutrema salsugineum.</title>
        <authorList>
            <person name="Yang R."/>
            <person name="Jarvis D.E."/>
            <person name="Chen H."/>
            <person name="Beilstein M.A."/>
            <person name="Grimwood J."/>
            <person name="Jenkins J."/>
            <person name="Shu S."/>
            <person name="Prochnik S."/>
            <person name="Xin M."/>
            <person name="Ma C."/>
            <person name="Schmutz J."/>
            <person name="Wing R.A."/>
            <person name="Mitchell-Olds T."/>
            <person name="Schumaker K.S."/>
            <person name="Wang X."/>
        </authorList>
    </citation>
    <scope>NUCLEOTIDE SEQUENCE [LARGE SCALE GENOMIC DNA]</scope>
</reference>